<dbReference type="HOGENOM" id="CLU_030169_1_2_6"/>
<keyword evidence="1" id="KW-0732">Signal</keyword>
<dbReference type="InterPro" id="IPR050789">
    <property type="entry name" value="Diverse_Enzym_Activities"/>
</dbReference>
<dbReference type="Pfam" id="PF00144">
    <property type="entry name" value="Beta-lactamase"/>
    <property type="match status" value="1"/>
</dbReference>
<name>C5BIR1_TERTT</name>
<dbReference type="SUPFAM" id="SSF56601">
    <property type="entry name" value="beta-lactamase/transpeptidase-like"/>
    <property type="match status" value="1"/>
</dbReference>
<feature type="chain" id="PRO_5002946957" evidence="1">
    <location>
        <begin position="24"/>
        <end position="375"/>
    </location>
</feature>
<feature type="domain" description="Beta-lactamase-related" evidence="2">
    <location>
        <begin position="69"/>
        <end position="365"/>
    </location>
</feature>
<dbReference type="Proteomes" id="UP000009080">
    <property type="component" value="Chromosome"/>
</dbReference>
<dbReference type="RefSeq" id="WP_015818564.1">
    <property type="nucleotide sequence ID" value="NC_012997.1"/>
</dbReference>
<organism evidence="3 4">
    <name type="scientific">Teredinibacter turnerae (strain ATCC 39867 / T7901)</name>
    <dbReference type="NCBI Taxonomy" id="377629"/>
    <lineage>
        <taxon>Bacteria</taxon>
        <taxon>Pseudomonadati</taxon>
        <taxon>Pseudomonadota</taxon>
        <taxon>Gammaproteobacteria</taxon>
        <taxon>Cellvibrionales</taxon>
        <taxon>Cellvibrionaceae</taxon>
        <taxon>Teredinibacter</taxon>
    </lineage>
</organism>
<dbReference type="PANTHER" id="PTHR43283">
    <property type="entry name" value="BETA-LACTAMASE-RELATED"/>
    <property type="match status" value="1"/>
</dbReference>
<dbReference type="eggNOG" id="COG1680">
    <property type="taxonomic scope" value="Bacteria"/>
</dbReference>
<dbReference type="PANTHER" id="PTHR43283:SF7">
    <property type="entry name" value="BETA-LACTAMASE-RELATED DOMAIN-CONTAINING PROTEIN"/>
    <property type="match status" value="1"/>
</dbReference>
<evidence type="ECO:0000256" key="1">
    <source>
        <dbReference type="SAM" id="SignalP"/>
    </source>
</evidence>
<dbReference type="Gene3D" id="3.40.710.10">
    <property type="entry name" value="DD-peptidase/beta-lactamase superfamily"/>
    <property type="match status" value="1"/>
</dbReference>
<dbReference type="InterPro" id="IPR001466">
    <property type="entry name" value="Beta-lactam-related"/>
</dbReference>
<dbReference type="InterPro" id="IPR012338">
    <property type="entry name" value="Beta-lactam/transpept-like"/>
</dbReference>
<dbReference type="STRING" id="377629.TERTU_2036"/>
<evidence type="ECO:0000259" key="2">
    <source>
        <dbReference type="Pfam" id="PF00144"/>
    </source>
</evidence>
<keyword evidence="4" id="KW-1185">Reference proteome</keyword>
<reference evidence="3 4" key="1">
    <citation type="journal article" date="2009" name="PLoS ONE">
        <title>The complete genome of Teredinibacter turnerae T7901: an intracellular endosymbiont of marine wood-boring bivalves (shipworms).</title>
        <authorList>
            <person name="Yang J.C."/>
            <person name="Madupu R."/>
            <person name="Durkin A.S."/>
            <person name="Ekborg N.A."/>
            <person name="Pedamallu C.S."/>
            <person name="Hostetler J.B."/>
            <person name="Radune D."/>
            <person name="Toms B.S."/>
            <person name="Henrissat B."/>
            <person name="Coutinho P.M."/>
            <person name="Schwarz S."/>
            <person name="Field L."/>
            <person name="Trindade-Silva A.E."/>
            <person name="Soares C.A.G."/>
            <person name="Elshahawi S."/>
            <person name="Hanora A."/>
            <person name="Schmidt E.W."/>
            <person name="Haygood M.G."/>
            <person name="Posfai J."/>
            <person name="Benner J."/>
            <person name="Madinger C."/>
            <person name="Nove J."/>
            <person name="Anton B."/>
            <person name="Chaudhary K."/>
            <person name="Foster J."/>
            <person name="Holman A."/>
            <person name="Kumar S."/>
            <person name="Lessard P.A."/>
            <person name="Luyten Y.A."/>
            <person name="Slatko B."/>
            <person name="Wood N."/>
            <person name="Wu B."/>
            <person name="Teplitski M."/>
            <person name="Mougous J.D."/>
            <person name="Ward N."/>
            <person name="Eisen J.A."/>
            <person name="Badger J.H."/>
            <person name="Distel D.L."/>
        </authorList>
    </citation>
    <scope>NUCLEOTIDE SEQUENCE [LARGE SCALE GENOMIC DNA]</scope>
    <source>
        <strain evidence="4">ATCC 39867 / T7901</strain>
    </source>
</reference>
<dbReference type="KEGG" id="ttu:TERTU_2036"/>
<proteinExistence type="predicted"/>
<evidence type="ECO:0000313" key="4">
    <source>
        <dbReference type="Proteomes" id="UP000009080"/>
    </source>
</evidence>
<evidence type="ECO:0000313" key="3">
    <source>
        <dbReference type="EMBL" id="ACR12452.1"/>
    </source>
</evidence>
<protein>
    <submittedName>
        <fullName evidence="3">Beta-lactamase</fullName>
    </submittedName>
</protein>
<dbReference type="EMBL" id="CP001614">
    <property type="protein sequence ID" value="ACR12452.1"/>
    <property type="molecule type" value="Genomic_DNA"/>
</dbReference>
<accession>C5BIR1</accession>
<sequence>MRITPLVATLFSLLLSINHCVIAAPGQSSEIDMLRGWSITDAAGAGLSSTRLHQMEAAVQSGEFTKITSILIARDGKLVYEHYFDGDFGTLHNTRSATKTVAGILVGLAIDRKFIGDAQSTVMSFLPHITTVNHADPRKEKITIEDFLTMSSLLECDDWNQFSSGNEERMYLVEDYVQFTLGLPIKGFPAWATKPEDSPYKRSFSYCTAGVVTLGAVLEQATKTKVAEFAQRNLFDPLEIKSVEWQYTPTGLAMTGGGLNMRSADLLKLAQLYLNAGQWQGKQIISSEWVKTSTNAHVQIDDEMTYGYLWWLKSFSDNKKDYNAFYMSGNGGNKVVALPDLNMAIVITSTNYNTRGMHEQTDRLITEYILPSRVN</sequence>
<feature type="signal peptide" evidence="1">
    <location>
        <begin position="1"/>
        <end position="23"/>
    </location>
</feature>
<dbReference type="AlphaFoldDB" id="C5BIR1"/>
<gene>
    <name evidence="3" type="ordered locus">TERTU_2036</name>
</gene>